<protein>
    <submittedName>
        <fullName evidence="5">Uncharacterized protein</fullName>
    </submittedName>
</protein>
<feature type="compositionally biased region" description="Polar residues" evidence="2">
    <location>
        <begin position="84"/>
        <end position="96"/>
    </location>
</feature>
<dbReference type="Gene3D" id="1.10.1420.10">
    <property type="match status" value="1"/>
</dbReference>
<reference evidence="5 6" key="1">
    <citation type="submission" date="2022-12" db="EMBL/GenBank/DDBJ databases">
        <title>Chromosome-level genome of Tegillarca granosa.</title>
        <authorList>
            <person name="Kim J."/>
        </authorList>
    </citation>
    <scope>NUCLEOTIDE SEQUENCE [LARGE SCALE GENOMIC DNA]</scope>
    <source>
        <strain evidence="5">Teg-2019</strain>
        <tissue evidence="5">Adductor muscle</tissue>
    </source>
</reference>
<name>A0ABQ9FW97_TEGGR</name>
<evidence type="ECO:0000313" key="6">
    <source>
        <dbReference type="Proteomes" id="UP001217089"/>
    </source>
</evidence>
<dbReference type="Proteomes" id="UP001217089">
    <property type="component" value="Unassembled WGS sequence"/>
</dbReference>
<dbReference type="Pfam" id="PF05188">
    <property type="entry name" value="MutS_II"/>
    <property type="match status" value="1"/>
</dbReference>
<feature type="compositionally biased region" description="Polar residues" evidence="2">
    <location>
        <begin position="42"/>
        <end position="56"/>
    </location>
</feature>
<feature type="domain" description="DNA mismatch repair protein MutS core" evidence="4">
    <location>
        <begin position="292"/>
        <end position="515"/>
    </location>
</feature>
<feature type="compositionally biased region" description="Low complexity" evidence="2">
    <location>
        <begin position="57"/>
        <end position="71"/>
    </location>
</feature>
<organism evidence="5 6">
    <name type="scientific">Tegillarca granosa</name>
    <name type="common">Malaysian cockle</name>
    <name type="synonym">Anadara granosa</name>
    <dbReference type="NCBI Taxonomy" id="220873"/>
    <lineage>
        <taxon>Eukaryota</taxon>
        <taxon>Metazoa</taxon>
        <taxon>Spiralia</taxon>
        <taxon>Lophotrochozoa</taxon>
        <taxon>Mollusca</taxon>
        <taxon>Bivalvia</taxon>
        <taxon>Autobranchia</taxon>
        <taxon>Pteriomorphia</taxon>
        <taxon>Arcoida</taxon>
        <taxon>Arcoidea</taxon>
        <taxon>Arcidae</taxon>
        <taxon>Tegillarca</taxon>
    </lineage>
</organism>
<dbReference type="InterPro" id="IPR007696">
    <property type="entry name" value="DNA_mismatch_repair_MutS_core"/>
</dbReference>
<feature type="region of interest" description="Disordered" evidence="2">
    <location>
        <begin position="38"/>
        <end position="72"/>
    </location>
</feature>
<dbReference type="PANTHER" id="PTHR11361:SF21">
    <property type="entry name" value="MUTS PROTEIN HOMOLOG 4"/>
    <property type="match status" value="1"/>
</dbReference>
<dbReference type="Gene3D" id="3.30.420.110">
    <property type="entry name" value="MutS, connector domain"/>
    <property type="match status" value="1"/>
</dbReference>
<feature type="domain" description="DNA mismatch repair protein MutS connector" evidence="3">
    <location>
        <begin position="125"/>
        <end position="259"/>
    </location>
</feature>
<accession>A0ABQ9FW97</accession>
<evidence type="ECO:0000256" key="2">
    <source>
        <dbReference type="SAM" id="MobiDB-lite"/>
    </source>
</evidence>
<dbReference type="SUPFAM" id="SSF48334">
    <property type="entry name" value="DNA repair protein MutS, domain III"/>
    <property type="match status" value="1"/>
</dbReference>
<comment type="similarity">
    <text evidence="1">Belongs to the DNA mismatch repair MutS family.</text>
</comment>
<dbReference type="InterPro" id="IPR007860">
    <property type="entry name" value="DNA_mmatch_repair_MutS_con_dom"/>
</dbReference>
<evidence type="ECO:0000259" key="3">
    <source>
        <dbReference type="Pfam" id="PF05188"/>
    </source>
</evidence>
<comment type="caution">
    <text evidence="5">The sequence shown here is derived from an EMBL/GenBank/DDBJ whole genome shotgun (WGS) entry which is preliminary data.</text>
</comment>
<dbReference type="PANTHER" id="PTHR11361">
    <property type="entry name" value="DNA MISMATCH REPAIR PROTEIN MUTS FAMILY MEMBER"/>
    <property type="match status" value="1"/>
</dbReference>
<keyword evidence="6" id="KW-1185">Reference proteome</keyword>
<proteinExistence type="inferred from homology"/>
<dbReference type="Pfam" id="PF05192">
    <property type="entry name" value="MutS_III"/>
    <property type="match status" value="1"/>
</dbReference>
<dbReference type="InterPro" id="IPR036678">
    <property type="entry name" value="MutS_con_dom_sf"/>
</dbReference>
<evidence type="ECO:0000259" key="4">
    <source>
        <dbReference type="Pfam" id="PF05192"/>
    </source>
</evidence>
<evidence type="ECO:0000313" key="5">
    <source>
        <dbReference type="EMBL" id="KAJ8319978.1"/>
    </source>
</evidence>
<dbReference type="InterPro" id="IPR045076">
    <property type="entry name" value="MutS"/>
</dbReference>
<dbReference type="InterPro" id="IPR036187">
    <property type="entry name" value="DNA_mismatch_repair_MutS_sf"/>
</dbReference>
<feature type="region of interest" description="Disordered" evidence="2">
    <location>
        <begin position="84"/>
        <end position="112"/>
    </location>
</feature>
<sequence length="583" mass="64916">MVIEGNSPTSSDFGLLETPCDVTVNPYQHSIRSGYIGGISECSRSSPESRKTPGTTSELSSSVPGSSNSKSCVRSGFGFKTPAFGSSSAKSRTPGSRKTPYGMSSAATPGGDHNSSVIVGSTLIILAIVEGRGLARGEVGMSSIDLKNPELKLSQFSDTQSYVKTVTKLQMLSPLEIIMPNTSCEGGNITKLFQLICDQFQATNLSTVQRKYFNETRGLQYLKQLCVQEYNTVEMEVSSKYYCLAAAAALIKYVEFIQNIVYAPSSLKIVFKGSENTTMIGQITNKNLKDAATAKNLELVLNSKDPKSDHSLYGILNFTKTAGGARLLRANILQPSSGLETIKMRQDVVSELTEKEEIFYSLQSVIGRFLDIDHLLSIFVQIPKQESIKTAENKITNVIYLKHTLELIEPLREALRDFLKLHQNEHQMLVPDLSLDDPRYNLMMTKISSVIHDDTRYQKGTLNMRTQKCFAVRVVLVFRHREDIICICNTISDINGLLDVARRTYTEIVDDISQLVSQMAEDFNLPLRTSYSSSRGFYIQLYSSNKDQYNAENLPGIFIKVTKYKNTLNFTTADMIKYNGSYF</sequence>
<evidence type="ECO:0000256" key="1">
    <source>
        <dbReference type="ARBA" id="ARBA00006271"/>
    </source>
</evidence>
<gene>
    <name evidence="5" type="ORF">KUTeg_001565</name>
</gene>
<dbReference type="EMBL" id="JARBDR010000141">
    <property type="protein sequence ID" value="KAJ8319978.1"/>
    <property type="molecule type" value="Genomic_DNA"/>
</dbReference>